<dbReference type="HOGENOM" id="CLU_027402_33_2_9"/>
<dbReference type="PANTHER" id="PTHR33215:SF13">
    <property type="entry name" value="PROTEIN DISTAL ANTENNA"/>
    <property type="match status" value="1"/>
</dbReference>
<dbReference type="InterPro" id="IPR009057">
    <property type="entry name" value="Homeodomain-like_sf"/>
</dbReference>
<sequence length="98" mass="11266">MEKMKKRYSEEFKVEAVRMVLEGNRSQHQVANDLGLSVTTLSGWVCKYKSNPERGIAGSLNLTDAERELKALKKKYRDLEEENEILKKAAAYFAKNLK</sequence>
<dbReference type="GO" id="GO:0006313">
    <property type="term" value="P:DNA transposition"/>
    <property type="evidence" value="ECO:0007669"/>
    <property type="project" value="InterPro"/>
</dbReference>
<dbReference type="Proteomes" id="UP000001946">
    <property type="component" value="Chromosome"/>
</dbReference>
<evidence type="ECO:0000313" key="4">
    <source>
        <dbReference type="Proteomes" id="UP000001946"/>
    </source>
</evidence>
<dbReference type="eggNOG" id="COG2963">
    <property type="taxonomic scope" value="Bacteria"/>
</dbReference>
<reference evidence="3 4" key="1">
    <citation type="journal article" date="2006" name="J. Bacteriol.">
        <title>Complete genome sequence of the dehalorespiring bacterium Desulfitobacterium hafniense Y51 and comparison with Dehalococcoides ethenogenes 195.</title>
        <authorList>
            <person name="Nonaka H."/>
            <person name="Keresztes G."/>
            <person name="Shinoda Y."/>
            <person name="Ikenaga Y."/>
            <person name="Abe M."/>
            <person name="Naito K."/>
            <person name="Inatomi K."/>
            <person name="Furukawa K."/>
            <person name="Inui M."/>
            <person name="Yukawa H."/>
        </authorList>
    </citation>
    <scope>NUCLEOTIDE SEQUENCE [LARGE SCALE GENOMIC DNA]</scope>
    <source>
        <strain evidence="3 4">Y51</strain>
    </source>
</reference>
<keyword evidence="1" id="KW-0175">Coiled coil</keyword>
<name>Q24NL8_DESHY</name>
<dbReference type="EMBL" id="AP008230">
    <property type="protein sequence ID" value="BAE86374.1"/>
    <property type="molecule type" value="Genomic_DNA"/>
</dbReference>
<gene>
    <name evidence="2" type="ordered locus">DSY4581</name>
    <name evidence="3" type="ordered locus">DSY4585</name>
</gene>
<keyword evidence="4" id="KW-1185">Reference proteome</keyword>
<dbReference type="KEGG" id="dsy:DSY4585"/>
<dbReference type="InterPro" id="IPR051839">
    <property type="entry name" value="RD_transcriptional_regulator"/>
</dbReference>
<dbReference type="Pfam" id="PF01527">
    <property type="entry name" value="HTH_Tnp_1"/>
    <property type="match status" value="1"/>
</dbReference>
<dbReference type="SUPFAM" id="SSF46689">
    <property type="entry name" value="Homeodomain-like"/>
    <property type="match status" value="1"/>
</dbReference>
<dbReference type="Gene3D" id="1.10.10.60">
    <property type="entry name" value="Homeodomain-like"/>
    <property type="match status" value="1"/>
</dbReference>
<dbReference type="PANTHER" id="PTHR33215">
    <property type="entry name" value="PROTEIN DISTAL ANTENNA"/>
    <property type="match status" value="1"/>
</dbReference>
<organism evidence="3 4">
    <name type="scientific">Desulfitobacterium hafniense (strain Y51)</name>
    <dbReference type="NCBI Taxonomy" id="138119"/>
    <lineage>
        <taxon>Bacteria</taxon>
        <taxon>Bacillati</taxon>
        <taxon>Bacillota</taxon>
        <taxon>Clostridia</taxon>
        <taxon>Eubacteriales</taxon>
        <taxon>Desulfitobacteriaceae</taxon>
        <taxon>Desulfitobacterium</taxon>
    </lineage>
</organism>
<protein>
    <recommendedName>
        <fullName evidence="5">Transposase</fullName>
    </recommendedName>
</protein>
<evidence type="ECO:0000313" key="2">
    <source>
        <dbReference type="EMBL" id="BAE86370.1"/>
    </source>
</evidence>
<dbReference type="EMBL" id="AP008230">
    <property type="protein sequence ID" value="BAE86370.1"/>
    <property type="molecule type" value="Genomic_DNA"/>
</dbReference>
<dbReference type="GO" id="GO:0004803">
    <property type="term" value="F:transposase activity"/>
    <property type="evidence" value="ECO:0007669"/>
    <property type="project" value="InterPro"/>
</dbReference>
<dbReference type="GO" id="GO:0003677">
    <property type="term" value="F:DNA binding"/>
    <property type="evidence" value="ECO:0007669"/>
    <property type="project" value="InterPro"/>
</dbReference>
<feature type="coiled-coil region" evidence="1">
    <location>
        <begin position="62"/>
        <end position="89"/>
    </location>
</feature>
<dbReference type="KEGG" id="dsy:DSY4581"/>
<proteinExistence type="predicted"/>
<evidence type="ECO:0000313" key="3">
    <source>
        <dbReference type="EMBL" id="BAE86374.1"/>
    </source>
</evidence>
<evidence type="ECO:0008006" key="5">
    <source>
        <dbReference type="Google" id="ProtNLM"/>
    </source>
</evidence>
<evidence type="ECO:0000256" key="1">
    <source>
        <dbReference type="SAM" id="Coils"/>
    </source>
</evidence>
<dbReference type="STRING" id="138119.DSY4581"/>
<dbReference type="AlphaFoldDB" id="Q24NL8"/>
<dbReference type="InterPro" id="IPR002514">
    <property type="entry name" value="Transposase_8"/>
</dbReference>
<accession>Q24NL8</accession>